<dbReference type="Proteomes" id="UP001430953">
    <property type="component" value="Unassembled WGS sequence"/>
</dbReference>
<feature type="compositionally biased region" description="Basic residues" evidence="1">
    <location>
        <begin position="49"/>
        <end position="66"/>
    </location>
</feature>
<keyword evidence="3" id="KW-1185">Reference proteome</keyword>
<evidence type="ECO:0000313" key="2">
    <source>
        <dbReference type="EMBL" id="KAL0101007.1"/>
    </source>
</evidence>
<feature type="compositionally biased region" description="Basic and acidic residues" evidence="1">
    <location>
        <begin position="26"/>
        <end position="37"/>
    </location>
</feature>
<evidence type="ECO:0000256" key="1">
    <source>
        <dbReference type="SAM" id="MobiDB-lite"/>
    </source>
</evidence>
<proteinExistence type="predicted"/>
<protein>
    <submittedName>
        <fullName evidence="2">Uncharacterized protein</fullName>
    </submittedName>
</protein>
<dbReference type="EMBL" id="JADYXP020000025">
    <property type="protein sequence ID" value="KAL0101007.1"/>
    <property type="molecule type" value="Genomic_DNA"/>
</dbReference>
<reference evidence="2 3" key="1">
    <citation type="submission" date="2023-03" db="EMBL/GenBank/DDBJ databases">
        <title>High recombination rates correlate with genetic variation in Cardiocondyla obscurior ants.</title>
        <authorList>
            <person name="Errbii M."/>
        </authorList>
    </citation>
    <scope>NUCLEOTIDE SEQUENCE [LARGE SCALE GENOMIC DNA]</scope>
    <source>
        <strain evidence="2">Alpha-2009</strain>
        <tissue evidence="2">Whole body</tissue>
    </source>
</reference>
<gene>
    <name evidence="2" type="ORF">PUN28_019428</name>
</gene>
<dbReference type="AlphaFoldDB" id="A0AAW2EH93"/>
<comment type="caution">
    <text evidence="2">The sequence shown here is derived from an EMBL/GenBank/DDBJ whole genome shotgun (WGS) entry which is preliminary data.</text>
</comment>
<accession>A0AAW2EH93</accession>
<sequence>MRKQSNLEIFCVGNWAPESWRQRFRRPGEPGKARERPSLGVEVSAAGRARSKKGSGSRCRGISRRKSPVEERLRSARVLKAAVLKAG</sequence>
<evidence type="ECO:0000313" key="3">
    <source>
        <dbReference type="Proteomes" id="UP001430953"/>
    </source>
</evidence>
<feature type="region of interest" description="Disordered" evidence="1">
    <location>
        <begin position="25"/>
        <end position="70"/>
    </location>
</feature>
<name>A0AAW2EH93_9HYME</name>
<organism evidence="2 3">
    <name type="scientific">Cardiocondyla obscurior</name>
    <dbReference type="NCBI Taxonomy" id="286306"/>
    <lineage>
        <taxon>Eukaryota</taxon>
        <taxon>Metazoa</taxon>
        <taxon>Ecdysozoa</taxon>
        <taxon>Arthropoda</taxon>
        <taxon>Hexapoda</taxon>
        <taxon>Insecta</taxon>
        <taxon>Pterygota</taxon>
        <taxon>Neoptera</taxon>
        <taxon>Endopterygota</taxon>
        <taxon>Hymenoptera</taxon>
        <taxon>Apocrita</taxon>
        <taxon>Aculeata</taxon>
        <taxon>Formicoidea</taxon>
        <taxon>Formicidae</taxon>
        <taxon>Myrmicinae</taxon>
        <taxon>Cardiocondyla</taxon>
    </lineage>
</organism>